<evidence type="ECO:0000256" key="6">
    <source>
        <dbReference type="SAM" id="MobiDB-lite"/>
    </source>
</evidence>
<reference evidence="7" key="1">
    <citation type="submission" date="2018-05" db="EMBL/GenBank/DDBJ databases">
        <authorList>
            <person name="Lanie J.A."/>
            <person name="Ng W.-L."/>
            <person name="Kazmierczak K.M."/>
            <person name="Andrzejewski T.M."/>
            <person name="Davidsen T.M."/>
            <person name="Wayne K.J."/>
            <person name="Tettelin H."/>
            <person name="Glass J.I."/>
            <person name="Rusch D."/>
            <person name="Podicherti R."/>
            <person name="Tsui H.-C.T."/>
            <person name="Winkler M.E."/>
        </authorList>
    </citation>
    <scope>NUCLEOTIDE SEQUENCE</scope>
</reference>
<dbReference type="NCBIfam" id="TIGR00208">
    <property type="entry name" value="fliS"/>
    <property type="match status" value="1"/>
</dbReference>
<accession>A0A382F167</accession>
<dbReference type="Gene3D" id="1.20.120.340">
    <property type="entry name" value="Flagellar protein FliS"/>
    <property type="match status" value="1"/>
</dbReference>
<dbReference type="Pfam" id="PF02561">
    <property type="entry name" value="FliS"/>
    <property type="match status" value="1"/>
</dbReference>
<name>A0A382F167_9ZZZZ</name>
<comment type="similarity">
    <text evidence="2">Belongs to the FliS family.</text>
</comment>
<feature type="region of interest" description="Disordered" evidence="6">
    <location>
        <begin position="125"/>
        <end position="148"/>
    </location>
</feature>
<evidence type="ECO:0000256" key="2">
    <source>
        <dbReference type="ARBA" id="ARBA00008787"/>
    </source>
</evidence>
<dbReference type="GO" id="GO:0071973">
    <property type="term" value="P:bacterial-type flagellum-dependent cell motility"/>
    <property type="evidence" value="ECO:0007669"/>
    <property type="project" value="TreeGrafter"/>
</dbReference>
<dbReference type="CDD" id="cd16098">
    <property type="entry name" value="FliS"/>
    <property type="match status" value="1"/>
</dbReference>
<evidence type="ECO:0000256" key="4">
    <source>
        <dbReference type="ARBA" id="ARBA00022795"/>
    </source>
</evidence>
<keyword evidence="3" id="KW-0963">Cytoplasm</keyword>
<dbReference type="AlphaFoldDB" id="A0A382F167"/>
<evidence type="ECO:0000256" key="1">
    <source>
        <dbReference type="ARBA" id="ARBA00004514"/>
    </source>
</evidence>
<proteinExistence type="inferred from homology"/>
<dbReference type="GO" id="GO:0005829">
    <property type="term" value="C:cytosol"/>
    <property type="evidence" value="ECO:0007669"/>
    <property type="project" value="UniProtKB-SubCell"/>
</dbReference>
<keyword evidence="4" id="KW-1005">Bacterial flagellum biogenesis</keyword>
<dbReference type="PIRSF" id="PIRSF039090">
    <property type="entry name" value="Flis"/>
    <property type="match status" value="1"/>
</dbReference>
<evidence type="ECO:0008006" key="8">
    <source>
        <dbReference type="Google" id="ProtNLM"/>
    </source>
</evidence>
<protein>
    <recommendedName>
        <fullName evidence="8">Flagellar secretion chaperone FliS</fullName>
    </recommendedName>
</protein>
<dbReference type="GO" id="GO:0044780">
    <property type="term" value="P:bacterial-type flagellum assembly"/>
    <property type="evidence" value="ECO:0007669"/>
    <property type="project" value="InterPro"/>
</dbReference>
<dbReference type="PANTHER" id="PTHR34773">
    <property type="entry name" value="FLAGELLAR SECRETION CHAPERONE FLIS"/>
    <property type="match status" value="1"/>
</dbReference>
<dbReference type="SUPFAM" id="SSF101116">
    <property type="entry name" value="Flagellar export chaperone FliS"/>
    <property type="match status" value="1"/>
</dbReference>
<evidence type="ECO:0000256" key="3">
    <source>
        <dbReference type="ARBA" id="ARBA00022490"/>
    </source>
</evidence>
<gene>
    <name evidence="7" type="ORF">METZ01_LOCUS209273</name>
</gene>
<dbReference type="InterPro" id="IPR003713">
    <property type="entry name" value="FliS"/>
</dbReference>
<evidence type="ECO:0000256" key="5">
    <source>
        <dbReference type="ARBA" id="ARBA00023186"/>
    </source>
</evidence>
<dbReference type="PANTHER" id="PTHR34773:SF1">
    <property type="entry name" value="FLAGELLAR SECRETION CHAPERONE FLIS"/>
    <property type="match status" value="1"/>
</dbReference>
<evidence type="ECO:0000313" key="7">
    <source>
        <dbReference type="EMBL" id="SVB56419.1"/>
    </source>
</evidence>
<sequence length="148" mass="16452">MNSYSNQQNAYRKASVNTLDQNKLIVMLYDGAIKQSGFAVEYIKINDIEKAHNALVKAKNIVAELMSSLNMEKGGEVAKNLKSLYAFMFSQLIEANMNKESKPVVTVIGLLKELREAWVHIGNTGKPQVPGVNPQQGNMNEKRVNLKG</sequence>
<comment type="subcellular location">
    <subcellularLocation>
        <location evidence="1">Cytoplasm</location>
        <location evidence="1">Cytosol</location>
    </subcellularLocation>
</comment>
<keyword evidence="5" id="KW-0143">Chaperone</keyword>
<organism evidence="7">
    <name type="scientific">marine metagenome</name>
    <dbReference type="NCBI Taxonomy" id="408172"/>
    <lineage>
        <taxon>unclassified sequences</taxon>
        <taxon>metagenomes</taxon>
        <taxon>ecological metagenomes</taxon>
    </lineage>
</organism>
<dbReference type="EMBL" id="UINC01047305">
    <property type="protein sequence ID" value="SVB56419.1"/>
    <property type="molecule type" value="Genomic_DNA"/>
</dbReference>
<dbReference type="InterPro" id="IPR036584">
    <property type="entry name" value="FliS_sf"/>
</dbReference>